<dbReference type="Proteomes" id="UP000198897">
    <property type="component" value="Unassembled WGS sequence"/>
</dbReference>
<accession>A0A1I2M269</accession>
<sequence length="105" mass="11951">MYSEHTCYVVGESKAPGNNAITKKYDSFFAGFVIDMKNHEIVDVECTAMMDITVYFVRSLFIGNKITEEAAIEQAIRERYFGSSQKALIVAFKQAQLKYCDIMNI</sequence>
<reference evidence="3" key="1">
    <citation type="submission" date="2016-10" db="EMBL/GenBank/DDBJ databases">
        <authorList>
            <person name="Varghese N."/>
            <person name="Submissions S."/>
        </authorList>
    </citation>
    <scope>NUCLEOTIDE SEQUENCE [LARGE SCALE GENOMIC DNA]</scope>
    <source>
        <strain evidence="3">FP5</strain>
    </source>
</reference>
<dbReference type="RefSeq" id="WP_089751611.1">
    <property type="nucleotide sequence ID" value="NZ_FOOG01000011.1"/>
</dbReference>
<dbReference type="InterPro" id="IPR024617">
    <property type="entry name" value="DUF3870"/>
</dbReference>
<dbReference type="AlphaFoldDB" id="A0A1I2M269"/>
<evidence type="ECO:0000313" key="2">
    <source>
        <dbReference type="EMBL" id="SFF85652.1"/>
    </source>
</evidence>
<organism evidence="2 3">
    <name type="scientific">Halobacillus alkaliphilus</name>
    <dbReference type="NCBI Taxonomy" id="396056"/>
    <lineage>
        <taxon>Bacteria</taxon>
        <taxon>Bacillati</taxon>
        <taxon>Bacillota</taxon>
        <taxon>Bacilli</taxon>
        <taxon>Bacillales</taxon>
        <taxon>Bacillaceae</taxon>
        <taxon>Halobacillus</taxon>
    </lineage>
</organism>
<keyword evidence="3" id="KW-1185">Reference proteome</keyword>
<evidence type="ECO:0000259" key="1">
    <source>
        <dbReference type="Pfam" id="PF12986"/>
    </source>
</evidence>
<protein>
    <recommendedName>
        <fullName evidence="1">DUF3870 domain-containing protein</fullName>
    </recommendedName>
</protein>
<dbReference type="OrthoDB" id="88363at2"/>
<evidence type="ECO:0000313" key="3">
    <source>
        <dbReference type="Proteomes" id="UP000198897"/>
    </source>
</evidence>
<feature type="domain" description="DUF3870" evidence="1">
    <location>
        <begin position="8"/>
        <end position="99"/>
    </location>
</feature>
<dbReference type="Pfam" id="PF12986">
    <property type="entry name" value="DUF3870"/>
    <property type="match status" value="1"/>
</dbReference>
<name>A0A1I2M269_9BACI</name>
<dbReference type="EMBL" id="FOOG01000011">
    <property type="protein sequence ID" value="SFF85652.1"/>
    <property type="molecule type" value="Genomic_DNA"/>
</dbReference>
<proteinExistence type="predicted"/>
<gene>
    <name evidence="2" type="ORF">SAMN05216353_11125</name>
</gene>